<dbReference type="Proteomes" id="UP001160152">
    <property type="component" value="Unassembled WGS sequence"/>
</dbReference>
<evidence type="ECO:0000313" key="5">
    <source>
        <dbReference type="Proteomes" id="UP001160152"/>
    </source>
</evidence>
<organism evidence="4 5">
    <name type="scientific">Pseudomonas juntendi</name>
    <dbReference type="NCBI Taxonomy" id="2666183"/>
    <lineage>
        <taxon>Bacteria</taxon>
        <taxon>Pseudomonadati</taxon>
        <taxon>Pseudomonadota</taxon>
        <taxon>Gammaproteobacteria</taxon>
        <taxon>Pseudomonadales</taxon>
        <taxon>Pseudomonadaceae</taxon>
        <taxon>Pseudomonas</taxon>
    </lineage>
</organism>
<dbReference type="Pfam" id="PF09327">
    <property type="entry name" value="Phage_Tail_Tip"/>
    <property type="match status" value="1"/>
</dbReference>
<dbReference type="InterPro" id="IPR053171">
    <property type="entry name" value="Viral_Tip_Attach_Protein"/>
</dbReference>
<gene>
    <name evidence="4" type="ORF">N5C70_13415</name>
</gene>
<dbReference type="InterPro" id="IPR055385">
    <property type="entry name" value="GpJ_HDII-ins2"/>
</dbReference>
<proteinExistence type="predicted"/>
<dbReference type="PANTHER" id="PTHR36251:SF2">
    <property type="entry name" value="GIFSY-2 PROPHAGE HOST SPECIFICITY PROTEIN J, PHAGE LAMBDA"/>
    <property type="match status" value="1"/>
</dbReference>
<evidence type="ECO:0000313" key="4">
    <source>
        <dbReference type="EMBL" id="MDH0757696.1"/>
    </source>
</evidence>
<evidence type="ECO:0000259" key="3">
    <source>
        <dbReference type="Pfam" id="PF24801"/>
    </source>
</evidence>
<reference evidence="4 5" key="1">
    <citation type="submission" date="2022-09" db="EMBL/GenBank/DDBJ databases">
        <title>Intensive care unit water sources are persistently colonized with multi-drug resistant bacteria and are the site of extensive horizontal gene transfer of antibiotic resistance genes.</title>
        <authorList>
            <person name="Diorio-Toth L."/>
        </authorList>
    </citation>
    <scope>NUCLEOTIDE SEQUENCE [LARGE SCALE GENOMIC DNA]</scope>
    <source>
        <strain evidence="4 5">GD03901</strain>
    </source>
</reference>
<sequence length="2470" mass="260751">MGPVDHLEITGAKGGDSKPKTPVEAPDSLQSTNIAKILLAVGEGEFDGTPTDRDIYLDNTPIMDASGNVNFPGVKWEWRPGSVEQDYIQGIPSVENETNVNVELRSDNPFTRALSNTQLSAVRVRMTWPRLAQQDSNGNTNGYRIEYAIDIATDGGAYVEAHLGAVDGKTTNGYQRSVRVNLPKATSGWMLRVRRITPNANSGTIADTMTIAGYTEIIDQKLRYPNTALLYIEFDAQQFQNIPAVTVRCKAKRWPVPTNYDPVARTYTGVWDGTFKQAWTNNPAFVTYGLCVEDRFGLGKRIKSWMVDKWEMYRIAQYCDQLVPDGVGGQEPRYLCDMNLQGRSEAWTLLRDLAAIYRGMVYWAHGSLFMQADMPRAQDIDYVFTRANVIDGDFVYGGAERNTHYSRALVSYDNPANNYDTDVIPVTDLSLQRRYRDRPIELSAIGCTRASEAQRRGKWALLSNSQDRTVTFKTGMEGRIPLPGYVIPIADELVAGRPNGGRISAAAGRVVTLDRDTPIKAGDRLILNLPNGTAQARTVQSVAGRAVTVTTDYGVQPEPELQWAIDYDDLAVQLFRVLKTTRTQEGEYEITALEFNPSKFAAIDTGAKLDERPISVIPVTTVQPPASVTLSSTHMIDQGIAVSTMTIAWPAVEGAVAYDVEWRKDNGNWIRLQRTGAASVDVVGIYAGAYLARVRAVSSFDITSIWKSSNLTQLNGKEGLPPAVAFLDTESLLFGIGIKWGFPAGAEDTQRTELWYSEGTDLGLATKLADLAYPQNEHVMQGLRAGQRFFFWARLGDRTGNLGPFFPVAPAVVAGMASADAGAILEQIKDQITESELGRELTSRIDLIDKNGPGSVNYRIGTAKTELAQQISEVNNALNTTKGNLQQQITAVSGDVSAAKADLQQQIANVSALAGSLPYRKDKAYSVGQSALGSDGKLYQALKAVPLNTPPPNATYWTDVGQAVVTANGMAARVQTMETKVETLEGATSAQAQQISGLQSSLTTTNGNVSAAQQAAQDAATLAGGKGKVIVQSAAPAVADRLAQNLWIDTTSNANTPKRWSGTAWVAVTDKVATDAAAAAAGALALAQTKADATVVSSLTTRVSDAEGKLTSQATRMDGMQTSIDGKASSQALQQVTSRVAATEDKDKAQDQLISSQSQALTSLTDSVSKKADASAVQSLGNRVEAAEGALSSQSTDITQLKNSVGAAQPFVAGRAWEFTGSTRGWVATATNGTITAGPLFATVTANPNLQCNFTPVVAGAENPYLRIRLRRRNTSRAGAQMYWANEEGGLAEARRFGWFISTTTTDWQDIELDLSGHAGWNGKKIYAIRLDMMNSGDTSGEIDIAYIAVGRRSASASAEAVSTLNNAVTEAEGKLSSQSQSIVNLQGGLNATNGNVSAAQKAAQDAYSLADAKGKVIVQNSTPSAINQQIQNLWIDTTGGGNTPKRWNGSAWQAVSDKVATDAAAAAANALSEVATKADASTVQSLTNKVEQQGTAITAAGEAITGINASLGQVGGENLLPNPSFEVEGPTAGLADGWRIGSSLSAPNRLLSLVPSTLDPRGKAQRVDAKGLSGSAYVDVALPNASWVSMAPGQVLTVSAYVRGTQDLVSEIYLQYKNSGGATVGTHGPLRTILSDAWNRPVFTGAPAPAGTIGADLLLRVRGPLGGTASDGYYEIDRAQAELSTVVSAWKDNAKNAQSAAQANAAAINSVSGRVSSTEEGLTSVSGRLTQLDNSIGDFGGENLLYNPAFTKLGAATGNNPDGWVPEGTATYAPSMVSSWLNAAENAYRCTTTGVGTTASGNPYTSLVTASERAPAVAPGQTVTSSIYARKTSDSGDLGLRIFHQWANAAGTVISAPASPVVPVSVSGDRVSFTSIAPAGAAKVRVFYRAHAASGNSAAGTFEVARPQVEYGSRPTGWRDNGQVNSIAIGAVSTAVDGLTSSVSQHAKDITSVSGRTTSLENSVNSGSTGLASKASTAALTSVANRVAATESGLTAQSTSITNLEAKIGTALPFVAGQTWEFVNSVEGWIANTSGATLTAGPQYATVAKFTTIQATNTFPVIDGAANPLVRIRLRRRNTGRTSAAMYWANEDGGLAEARRFNWPISTSSGDWQDIELDLSGHAGWNGKKIWAIRLDMYNSGDANGEVDIAYIAAGRRSVAASGRAFDSLSVNVSQQGDKLAAETQRINGLLSSVGDANAAIQNEAKARSDADGALSQQIQSTQSSLGATNASVQQISTAQTGLNNRVNAQFSIKVAVTQSGVYALGGIGVGIQNQNGVLQSVVAVLADQFAVINAAGNGYVSPFAIQGGQVFMNDAFIRDGSIINAKIANGAITSAKIGVAEIDTLRIRGNAVTVPVSASSPGNVLGAGVGQWQNLVAVGVQMDEGGFITAQYSCYQGFGSGIRKYQFQMDINGLVIAEGGGDWADGFPNLMGSIGVGPGFFVVTVKWWGENTGVGVRNHNLFAMGTKR</sequence>
<protein>
    <submittedName>
        <fullName evidence="4">DUF1983 domain-containing protein</fullName>
    </submittedName>
</protein>
<comment type="caution">
    <text evidence="4">The sequence shown here is derived from an EMBL/GenBank/DDBJ whole genome shotgun (WGS) entry which is preliminary data.</text>
</comment>
<evidence type="ECO:0000256" key="1">
    <source>
        <dbReference type="SAM" id="MobiDB-lite"/>
    </source>
</evidence>
<dbReference type="Pfam" id="PF24801">
    <property type="entry name" value="FNIII-A_GpJ"/>
    <property type="match status" value="1"/>
</dbReference>
<name>A0ABD4YDZ8_9PSED</name>
<dbReference type="EMBL" id="JAOCBV010000001">
    <property type="protein sequence ID" value="MDH0757696.1"/>
    <property type="molecule type" value="Genomic_DNA"/>
</dbReference>
<feature type="domain" description="Tip attachment protein J HDII-ins2" evidence="3">
    <location>
        <begin position="94"/>
        <end position="220"/>
    </location>
</feature>
<dbReference type="InterPro" id="IPR015406">
    <property type="entry name" value="GpJ_CSF"/>
</dbReference>
<accession>A0ABD4YDZ8</accession>
<dbReference type="PANTHER" id="PTHR36251">
    <property type="entry name" value="FELS-1 PROPHAGE HOST SPECIFICITY PROTEIN-RELATED"/>
    <property type="match status" value="1"/>
</dbReference>
<feature type="region of interest" description="Disordered" evidence="1">
    <location>
        <begin position="1"/>
        <end position="26"/>
    </location>
</feature>
<evidence type="ECO:0000259" key="2">
    <source>
        <dbReference type="Pfam" id="PF09327"/>
    </source>
</evidence>
<feature type="domain" description="Tip attachment protein J central straight fiber" evidence="2">
    <location>
        <begin position="2234"/>
        <end position="2349"/>
    </location>
</feature>
<dbReference type="RefSeq" id="WP_280077418.1">
    <property type="nucleotide sequence ID" value="NZ_JAOCBV010000001.1"/>
</dbReference>